<name>A0AAD4YJ63_PRUDU</name>
<dbReference type="EMBL" id="JAJFAZ020000071">
    <property type="protein sequence ID" value="KAI5311211.1"/>
    <property type="molecule type" value="Genomic_DNA"/>
</dbReference>
<reference evidence="1 2" key="1">
    <citation type="journal article" date="2022" name="G3 (Bethesda)">
        <title>Whole-genome sequence and methylome profiling of the almond [Prunus dulcis (Mill.) D.A. Webb] cultivar 'Nonpareil'.</title>
        <authorList>
            <person name="D'Amico-Willman K.M."/>
            <person name="Ouma W.Z."/>
            <person name="Meulia T."/>
            <person name="Sideli G.M."/>
            <person name="Gradziel T.M."/>
            <person name="Fresnedo-Ramirez J."/>
        </authorList>
    </citation>
    <scope>NUCLEOTIDE SEQUENCE [LARGE SCALE GENOMIC DNA]</scope>
    <source>
        <strain evidence="1">Clone GOH B32 T37-40</strain>
    </source>
</reference>
<evidence type="ECO:0000313" key="2">
    <source>
        <dbReference type="Proteomes" id="UP001054821"/>
    </source>
</evidence>
<sequence>MKPNSKSVNHIAITTQMLAPSDKLGPHEPIQNKTHILFHGNNKIERKRTLLSLHSSQEVVETQDLEGWWQ</sequence>
<evidence type="ECO:0000313" key="1">
    <source>
        <dbReference type="EMBL" id="KAI5311211.1"/>
    </source>
</evidence>
<organism evidence="1 2">
    <name type="scientific">Prunus dulcis</name>
    <name type="common">Almond</name>
    <name type="synonym">Amygdalus dulcis</name>
    <dbReference type="NCBI Taxonomy" id="3755"/>
    <lineage>
        <taxon>Eukaryota</taxon>
        <taxon>Viridiplantae</taxon>
        <taxon>Streptophyta</taxon>
        <taxon>Embryophyta</taxon>
        <taxon>Tracheophyta</taxon>
        <taxon>Spermatophyta</taxon>
        <taxon>Magnoliopsida</taxon>
        <taxon>eudicotyledons</taxon>
        <taxon>Gunneridae</taxon>
        <taxon>Pentapetalae</taxon>
        <taxon>rosids</taxon>
        <taxon>fabids</taxon>
        <taxon>Rosales</taxon>
        <taxon>Rosaceae</taxon>
        <taxon>Amygdaloideae</taxon>
        <taxon>Amygdaleae</taxon>
        <taxon>Prunus</taxon>
    </lineage>
</organism>
<proteinExistence type="predicted"/>
<dbReference type="AlphaFoldDB" id="A0AAD4YJ63"/>
<gene>
    <name evidence="1" type="ORF">L3X38_000133</name>
</gene>
<accession>A0AAD4YJ63</accession>
<comment type="caution">
    <text evidence="1">The sequence shown here is derived from an EMBL/GenBank/DDBJ whole genome shotgun (WGS) entry which is preliminary data.</text>
</comment>
<protein>
    <submittedName>
        <fullName evidence="1">Uncharacterized protein</fullName>
    </submittedName>
</protein>
<dbReference type="Proteomes" id="UP001054821">
    <property type="component" value="Unassembled WGS sequence"/>
</dbReference>
<keyword evidence="2" id="KW-1185">Reference proteome</keyword>